<dbReference type="AlphaFoldDB" id="A0AAJ0U1V6"/>
<proteinExistence type="predicted"/>
<evidence type="ECO:0000313" key="1">
    <source>
        <dbReference type="EMBL" id="MBK1703740.1"/>
    </source>
</evidence>
<evidence type="ECO:0000313" key="2">
    <source>
        <dbReference type="Proteomes" id="UP001296776"/>
    </source>
</evidence>
<dbReference type="InterPro" id="IPR019587">
    <property type="entry name" value="Polyketide_cyclase/dehydratase"/>
</dbReference>
<accession>A0AAJ0U1V6</accession>
<dbReference type="EMBL" id="NRSJ01000004">
    <property type="protein sequence ID" value="MBK1703740.1"/>
    <property type="molecule type" value="Genomic_DNA"/>
</dbReference>
<protein>
    <recommendedName>
        <fullName evidence="3">Polyketide cyclase / dehydrase and lipid transport</fullName>
    </recommendedName>
</protein>
<dbReference type="SUPFAM" id="SSF55961">
    <property type="entry name" value="Bet v1-like"/>
    <property type="match status" value="1"/>
</dbReference>
<dbReference type="Proteomes" id="UP001296776">
    <property type="component" value="Unassembled WGS sequence"/>
</dbReference>
<keyword evidence="2" id="KW-1185">Reference proteome</keyword>
<dbReference type="Gene3D" id="3.30.530.20">
    <property type="match status" value="1"/>
</dbReference>
<organism evidence="1 2">
    <name type="scientific">Halochromatium glycolicum</name>
    <dbReference type="NCBI Taxonomy" id="85075"/>
    <lineage>
        <taxon>Bacteria</taxon>
        <taxon>Pseudomonadati</taxon>
        <taxon>Pseudomonadota</taxon>
        <taxon>Gammaproteobacteria</taxon>
        <taxon>Chromatiales</taxon>
        <taxon>Chromatiaceae</taxon>
        <taxon>Halochromatium</taxon>
    </lineage>
</organism>
<reference evidence="1" key="2">
    <citation type="journal article" date="2020" name="Microorganisms">
        <title>Osmotic Adaptation and Compatible Solute Biosynthesis of Phototrophic Bacteria as Revealed from Genome Analyses.</title>
        <authorList>
            <person name="Imhoff J.F."/>
            <person name="Rahn T."/>
            <person name="Kunzel S."/>
            <person name="Keller A."/>
            <person name="Neulinger S.C."/>
        </authorList>
    </citation>
    <scope>NUCLEOTIDE SEQUENCE</scope>
    <source>
        <strain evidence="1">DSM 11080</strain>
    </source>
</reference>
<sequence>MPGGIMHVEARDIAAPAAVVWRLLIDTREWPHWGPSVRAVDSPQRLIGPGLRGRVQTAAGLWLAFEITGWEPDRAWAWRVGGVPATGHRVDALGPERCRVSFLIPGWAPFYRPVCRAALRRISDRATHPPPG</sequence>
<gene>
    <name evidence="1" type="ORF">CKO40_04065</name>
</gene>
<comment type="caution">
    <text evidence="1">The sequence shown here is derived from an EMBL/GenBank/DDBJ whole genome shotgun (WGS) entry which is preliminary data.</text>
</comment>
<name>A0AAJ0U1V6_9GAMM</name>
<evidence type="ECO:0008006" key="3">
    <source>
        <dbReference type="Google" id="ProtNLM"/>
    </source>
</evidence>
<dbReference type="InterPro" id="IPR023393">
    <property type="entry name" value="START-like_dom_sf"/>
</dbReference>
<dbReference type="Pfam" id="PF10604">
    <property type="entry name" value="Polyketide_cyc2"/>
    <property type="match status" value="1"/>
</dbReference>
<reference evidence="1" key="1">
    <citation type="submission" date="2017-08" db="EMBL/GenBank/DDBJ databases">
        <authorList>
            <person name="Imhoff J.F."/>
            <person name="Rahn T."/>
            <person name="Kuenzel S."/>
            <person name="Neulinger S.C."/>
        </authorList>
    </citation>
    <scope>NUCLEOTIDE SEQUENCE</scope>
    <source>
        <strain evidence="1">DSM 11080</strain>
    </source>
</reference>